<dbReference type="RefSeq" id="WP_193911224.1">
    <property type="nucleotide sequence ID" value="NZ_PRDL01000001.1"/>
</dbReference>
<accession>A0A928YVH5</accession>
<dbReference type="EMBL" id="PRDL01000001">
    <property type="protein sequence ID" value="MBE8718560.1"/>
    <property type="molecule type" value="Genomic_DNA"/>
</dbReference>
<feature type="region of interest" description="Disordered" evidence="1">
    <location>
        <begin position="1"/>
        <end position="20"/>
    </location>
</feature>
<organism evidence="2 3">
    <name type="scientific">Cellvibrio polysaccharolyticus</name>
    <dbReference type="NCBI Taxonomy" id="2082724"/>
    <lineage>
        <taxon>Bacteria</taxon>
        <taxon>Pseudomonadati</taxon>
        <taxon>Pseudomonadota</taxon>
        <taxon>Gammaproteobacteria</taxon>
        <taxon>Cellvibrionales</taxon>
        <taxon>Cellvibrionaceae</taxon>
        <taxon>Cellvibrio</taxon>
    </lineage>
</organism>
<evidence type="ECO:0000256" key="1">
    <source>
        <dbReference type="SAM" id="MobiDB-lite"/>
    </source>
</evidence>
<dbReference type="Proteomes" id="UP000652567">
    <property type="component" value="Unassembled WGS sequence"/>
</dbReference>
<comment type="caution">
    <text evidence="2">The sequence shown here is derived from an EMBL/GenBank/DDBJ whole genome shotgun (WGS) entry which is preliminary data.</text>
</comment>
<proteinExistence type="predicted"/>
<evidence type="ECO:0000313" key="2">
    <source>
        <dbReference type="EMBL" id="MBE8718560.1"/>
    </source>
</evidence>
<keyword evidence="3" id="KW-1185">Reference proteome</keyword>
<dbReference type="AlphaFoldDB" id="A0A928YVH5"/>
<reference evidence="2" key="1">
    <citation type="submission" date="2018-07" db="EMBL/GenBank/DDBJ databases">
        <title>Genome assembly of strain Ka43.</title>
        <authorList>
            <person name="Kukolya J."/>
            <person name="Nagy I."/>
            <person name="Horvath B."/>
            <person name="Toth A."/>
        </authorList>
    </citation>
    <scope>NUCLEOTIDE SEQUENCE</scope>
    <source>
        <strain evidence="2">KB43</strain>
    </source>
</reference>
<sequence length="270" mass="31520">MHRTIFEVMSKSSKKRTSSKTTVGTLQTRIWLENLLRTHKISRKDFTKKIGAENGDPTGIVLRWLKGLHTVKESRVENLAKIFEGSDAPYKLPLFKLLRNRPLTKADLFKIMSPYMRISWWIFPDPKQPENMGLSFPPCLINDTDTLIERGDIYGFTAILYLVRIAEAEKDAIAHFYYMGAAYSALPGLCRNQLFRKRWREVLDCLQSIHCRVMTSMFIVKPIPSVIETQIFSKYHITRRIFRPIDPETSRLIELQKPFEIADFHQPTRQ</sequence>
<name>A0A928YVH5_9GAMM</name>
<gene>
    <name evidence="2" type="ORF">C4F51_15360</name>
</gene>
<protein>
    <submittedName>
        <fullName evidence="2">Uncharacterized protein</fullName>
    </submittedName>
</protein>
<evidence type="ECO:0000313" key="3">
    <source>
        <dbReference type="Proteomes" id="UP000652567"/>
    </source>
</evidence>